<dbReference type="SMART" id="SM00015">
    <property type="entry name" value="IQ"/>
    <property type="match status" value="1"/>
</dbReference>
<dbReference type="SUPFAM" id="SSF48371">
    <property type="entry name" value="ARM repeat"/>
    <property type="match status" value="1"/>
</dbReference>
<proteinExistence type="predicted"/>
<evidence type="ECO:0000313" key="1">
    <source>
        <dbReference type="EMBL" id="VDO41921.1"/>
    </source>
</evidence>
<dbReference type="Pfam" id="PF00612">
    <property type="entry name" value="IQ"/>
    <property type="match status" value="1"/>
</dbReference>
<dbReference type="STRING" id="387005.A0A183HC48"/>
<dbReference type="EMBL" id="UZAJ01004158">
    <property type="protein sequence ID" value="VDO41921.1"/>
    <property type="molecule type" value="Genomic_DNA"/>
</dbReference>
<dbReference type="PROSITE" id="PS50096">
    <property type="entry name" value="IQ"/>
    <property type="match status" value="1"/>
</dbReference>
<protein>
    <submittedName>
        <fullName evidence="3">Ras-GAP domain-containing protein</fullName>
    </submittedName>
</protein>
<dbReference type="InterPro" id="IPR000048">
    <property type="entry name" value="IQ_motif_EF-hand-BS"/>
</dbReference>
<name>A0A183HC48_9BILA</name>
<organism evidence="3">
    <name type="scientific">Onchocerca flexuosa</name>
    <dbReference type="NCBI Taxonomy" id="387005"/>
    <lineage>
        <taxon>Eukaryota</taxon>
        <taxon>Metazoa</taxon>
        <taxon>Ecdysozoa</taxon>
        <taxon>Nematoda</taxon>
        <taxon>Chromadorea</taxon>
        <taxon>Rhabditida</taxon>
        <taxon>Spirurina</taxon>
        <taxon>Spiruromorpha</taxon>
        <taxon>Filarioidea</taxon>
        <taxon>Onchocercidae</taxon>
        <taxon>Onchocerca</taxon>
    </lineage>
</organism>
<dbReference type="Proteomes" id="UP000267606">
    <property type="component" value="Unassembled WGS sequence"/>
</dbReference>
<sequence>MSLSLRKDSVKKLQDSTFVTEHSNDKFGDKIYGCEVISSAECLWMLRKLKKQHDRLRNKRQKFLQAVEDKVKLALLLNIEKDRRIKAATVIQAWWRGYLVRKQYMAIRNKVATNRVAHDEAISDEERTERMQPIIKRVMNAMKNLNSERLYIRYKATEVLRKFVGLSETCAQYVFNNGGLECILDSLDGCNRGVGSTEVVVPLCSILWSLLKFKTIRNNLDDHCQQDIVRQCYHFMLAFHRAPNVVTDLSAVIMALDGKSRQVNNSKISTILPKLQSDKKYYFQYEKAPYFIMELTKKFAKLPPYDKRVIALRKLQDCVLH</sequence>
<accession>A0A183HC48</accession>
<evidence type="ECO:0000313" key="2">
    <source>
        <dbReference type="Proteomes" id="UP000267606"/>
    </source>
</evidence>
<dbReference type="WBParaSite" id="OFLC_0000505901-mRNA-1">
    <property type="protein sequence ID" value="OFLC_0000505901-mRNA-1"/>
    <property type="gene ID" value="OFLC_0000505901"/>
</dbReference>
<dbReference type="InterPro" id="IPR016024">
    <property type="entry name" value="ARM-type_fold"/>
</dbReference>
<dbReference type="Gene3D" id="1.20.5.190">
    <property type="match status" value="1"/>
</dbReference>
<dbReference type="CDD" id="cd23767">
    <property type="entry name" value="IQCD"/>
    <property type="match status" value="1"/>
</dbReference>
<reference evidence="3" key="1">
    <citation type="submission" date="2016-06" db="UniProtKB">
        <authorList>
            <consortium name="WormBaseParasite"/>
        </authorList>
    </citation>
    <scope>IDENTIFICATION</scope>
</reference>
<keyword evidence="2" id="KW-1185">Reference proteome</keyword>
<reference evidence="1 2" key="2">
    <citation type="submission" date="2018-11" db="EMBL/GenBank/DDBJ databases">
        <authorList>
            <consortium name="Pathogen Informatics"/>
        </authorList>
    </citation>
    <scope>NUCLEOTIDE SEQUENCE [LARGE SCALE GENOMIC DNA]</scope>
</reference>
<evidence type="ECO:0000313" key="3">
    <source>
        <dbReference type="WBParaSite" id="OFLC_0000505901-mRNA-1"/>
    </source>
</evidence>
<gene>
    <name evidence="1" type="ORF">OFLC_LOCUS5060</name>
</gene>
<dbReference type="AlphaFoldDB" id="A0A183HC48"/>